<reference evidence="4 5" key="1">
    <citation type="submission" date="2018-12" db="EMBL/GenBank/DDBJ databases">
        <title>Draft genome sequence of Embleya hyalina NBRC 13850T.</title>
        <authorList>
            <person name="Komaki H."/>
            <person name="Hosoyama A."/>
            <person name="Kimura A."/>
            <person name="Ichikawa N."/>
            <person name="Tamura T."/>
        </authorList>
    </citation>
    <scope>NUCLEOTIDE SEQUENCE [LARGE SCALE GENOMIC DNA]</scope>
    <source>
        <strain evidence="4 5">NBRC 13850</strain>
    </source>
</reference>
<keyword evidence="5" id="KW-1185">Reference proteome</keyword>
<evidence type="ECO:0000259" key="3">
    <source>
        <dbReference type="PROSITE" id="PS51186"/>
    </source>
</evidence>
<organism evidence="4 5">
    <name type="scientific">Embleya hyalina</name>
    <dbReference type="NCBI Taxonomy" id="516124"/>
    <lineage>
        <taxon>Bacteria</taxon>
        <taxon>Bacillati</taxon>
        <taxon>Actinomycetota</taxon>
        <taxon>Actinomycetes</taxon>
        <taxon>Kitasatosporales</taxon>
        <taxon>Streptomycetaceae</taxon>
        <taxon>Embleya</taxon>
    </lineage>
</organism>
<accession>A0A401YMC4</accession>
<dbReference type="AlphaFoldDB" id="A0A401YMC4"/>
<dbReference type="CDD" id="cd04301">
    <property type="entry name" value="NAT_SF"/>
    <property type="match status" value="1"/>
</dbReference>
<feature type="domain" description="N-acetyltransferase" evidence="3">
    <location>
        <begin position="7"/>
        <end position="150"/>
    </location>
</feature>
<dbReference type="SUPFAM" id="SSF55729">
    <property type="entry name" value="Acyl-CoA N-acyltransferases (Nat)"/>
    <property type="match status" value="1"/>
</dbReference>
<dbReference type="OrthoDB" id="9805924at2"/>
<protein>
    <submittedName>
        <fullName evidence="4">Histone acetyltransferase</fullName>
    </submittedName>
</protein>
<dbReference type="Proteomes" id="UP000286931">
    <property type="component" value="Unassembled WGS sequence"/>
</dbReference>
<gene>
    <name evidence="4" type="ORF">EHYA_03424</name>
</gene>
<dbReference type="Gene3D" id="3.40.630.30">
    <property type="match status" value="1"/>
</dbReference>
<name>A0A401YMC4_9ACTN</name>
<evidence type="ECO:0000313" key="5">
    <source>
        <dbReference type="Proteomes" id="UP000286931"/>
    </source>
</evidence>
<dbReference type="RefSeq" id="WP_126637839.1">
    <property type="nucleotide sequence ID" value="NZ_BIFH01000018.1"/>
</dbReference>
<dbReference type="EMBL" id="BIFH01000018">
    <property type="protein sequence ID" value="GCD95741.1"/>
    <property type="molecule type" value="Genomic_DNA"/>
</dbReference>
<dbReference type="InterPro" id="IPR016181">
    <property type="entry name" value="Acyl_CoA_acyltransferase"/>
</dbReference>
<evidence type="ECO:0000256" key="2">
    <source>
        <dbReference type="ARBA" id="ARBA00023315"/>
    </source>
</evidence>
<dbReference type="GO" id="GO:0016747">
    <property type="term" value="F:acyltransferase activity, transferring groups other than amino-acyl groups"/>
    <property type="evidence" value="ECO:0007669"/>
    <property type="project" value="InterPro"/>
</dbReference>
<proteinExistence type="predicted"/>
<dbReference type="PANTHER" id="PTHR43800:SF1">
    <property type="entry name" value="PEPTIDYL-LYSINE N-ACETYLTRANSFERASE YJAB"/>
    <property type="match status" value="1"/>
</dbReference>
<dbReference type="Pfam" id="PF13508">
    <property type="entry name" value="Acetyltransf_7"/>
    <property type="match status" value="1"/>
</dbReference>
<evidence type="ECO:0000313" key="4">
    <source>
        <dbReference type="EMBL" id="GCD95741.1"/>
    </source>
</evidence>
<evidence type="ECO:0000256" key="1">
    <source>
        <dbReference type="ARBA" id="ARBA00022679"/>
    </source>
</evidence>
<dbReference type="InterPro" id="IPR000182">
    <property type="entry name" value="GNAT_dom"/>
</dbReference>
<sequence>MSADGETRIRCADEADAAVIARVHMASRAATMPYLPAQKRGHEQVTRWVREVLLRQCRVWVAVRDDEITGYAALDGDMLEHLYLRPDIRRRGVGTLLLDEVRRHSPEGVSLHVFRQNTDARAFYERHGFTVLDTDDGARNMENLPDMTLRWTPNTTR</sequence>
<comment type="caution">
    <text evidence="4">The sequence shown here is derived from an EMBL/GenBank/DDBJ whole genome shotgun (WGS) entry which is preliminary data.</text>
</comment>
<keyword evidence="1 4" id="KW-0808">Transferase</keyword>
<dbReference type="PANTHER" id="PTHR43800">
    <property type="entry name" value="PEPTIDYL-LYSINE N-ACETYLTRANSFERASE YJAB"/>
    <property type="match status" value="1"/>
</dbReference>
<dbReference type="PROSITE" id="PS51186">
    <property type="entry name" value="GNAT"/>
    <property type="match status" value="1"/>
</dbReference>
<keyword evidence="2" id="KW-0012">Acyltransferase</keyword>